<feature type="domain" description="DUF397" evidence="1">
    <location>
        <begin position="13"/>
        <end position="65"/>
    </location>
</feature>
<keyword evidence="3" id="KW-1185">Reference proteome</keyword>
<dbReference type="InterPro" id="IPR007278">
    <property type="entry name" value="DUF397"/>
</dbReference>
<dbReference type="Pfam" id="PF04149">
    <property type="entry name" value="DUF397"/>
    <property type="match status" value="1"/>
</dbReference>
<dbReference type="Proteomes" id="UP001432039">
    <property type="component" value="Chromosome"/>
</dbReference>
<evidence type="ECO:0000259" key="1">
    <source>
        <dbReference type="Pfam" id="PF04149"/>
    </source>
</evidence>
<evidence type="ECO:0000313" key="3">
    <source>
        <dbReference type="Proteomes" id="UP001432039"/>
    </source>
</evidence>
<gene>
    <name evidence="2" type="ORF">OG517_28050</name>
</gene>
<evidence type="ECO:0000313" key="2">
    <source>
        <dbReference type="EMBL" id="WUQ18009.1"/>
    </source>
</evidence>
<protein>
    <submittedName>
        <fullName evidence="2">DUF397 domain-containing protein</fullName>
    </submittedName>
</protein>
<proteinExistence type="predicted"/>
<dbReference type="EMBL" id="CP108090">
    <property type="protein sequence ID" value="WUQ18009.1"/>
    <property type="molecule type" value="Genomic_DNA"/>
</dbReference>
<reference evidence="2" key="1">
    <citation type="submission" date="2022-10" db="EMBL/GenBank/DDBJ databases">
        <title>The complete genomes of actinobacterial strains from the NBC collection.</title>
        <authorList>
            <person name="Joergensen T.S."/>
            <person name="Alvarez Arevalo M."/>
            <person name="Sterndorff E.B."/>
            <person name="Faurdal D."/>
            <person name="Vuksanovic O."/>
            <person name="Mourched A.-S."/>
            <person name="Charusanti P."/>
            <person name="Shaw S."/>
            <person name="Blin K."/>
            <person name="Weber T."/>
        </authorList>
    </citation>
    <scope>NUCLEOTIDE SEQUENCE</scope>
    <source>
        <strain evidence="2">NBC_00248</strain>
    </source>
</reference>
<sequence>MSIKPSAEGFCALTWAKSSDSSADGADRVEVAHTPGTVLVRDSQRPEDARLALTPRARTGFVAFAAA</sequence>
<organism evidence="2 3">
    <name type="scientific">Streptomyces virginiae</name>
    <name type="common">Streptomyces cinnamonensis</name>
    <dbReference type="NCBI Taxonomy" id="1961"/>
    <lineage>
        <taxon>Bacteria</taxon>
        <taxon>Bacillati</taxon>
        <taxon>Actinomycetota</taxon>
        <taxon>Actinomycetes</taxon>
        <taxon>Kitasatosporales</taxon>
        <taxon>Streptomycetaceae</taxon>
        <taxon>Streptomyces</taxon>
    </lineage>
</organism>
<accession>A0ABZ1TTY1</accession>
<name>A0ABZ1TTY1_STRVG</name>